<accession>A0A8J2VNM3</accession>
<dbReference type="AlphaFoldDB" id="A0A8J2VNM3"/>
<evidence type="ECO:0000256" key="1">
    <source>
        <dbReference type="SAM" id="MobiDB-lite"/>
    </source>
</evidence>
<reference evidence="3" key="2">
    <citation type="submission" date="2020-09" db="EMBL/GenBank/DDBJ databases">
        <authorList>
            <person name="Sun Q."/>
            <person name="Sedlacek I."/>
        </authorList>
    </citation>
    <scope>NUCLEOTIDE SEQUENCE</scope>
    <source>
        <strain evidence="3">CCM 7684</strain>
    </source>
</reference>
<feature type="region of interest" description="Disordered" evidence="1">
    <location>
        <begin position="1"/>
        <end position="21"/>
    </location>
</feature>
<dbReference type="Pfam" id="PF09361">
    <property type="entry name" value="Phasin_2"/>
    <property type="match status" value="1"/>
</dbReference>
<dbReference type="EMBL" id="BMCP01000001">
    <property type="protein sequence ID" value="GGE34007.1"/>
    <property type="molecule type" value="Genomic_DNA"/>
</dbReference>
<comment type="caution">
    <text evidence="3">The sequence shown here is derived from an EMBL/GenBank/DDBJ whole genome shotgun (WGS) entry which is preliminary data.</text>
</comment>
<evidence type="ECO:0000313" key="3">
    <source>
        <dbReference type="EMBL" id="GGE34007.1"/>
    </source>
</evidence>
<dbReference type="InterPro" id="IPR010234">
    <property type="entry name" value="Phasin_subfam-2"/>
</dbReference>
<keyword evidence="4" id="KW-1185">Reference proteome</keyword>
<dbReference type="Proteomes" id="UP000602745">
    <property type="component" value="Unassembled WGS sequence"/>
</dbReference>
<reference evidence="3" key="1">
    <citation type="journal article" date="2014" name="Int. J. Syst. Evol. Microbiol.">
        <title>Complete genome sequence of Corynebacterium casei LMG S-19264T (=DSM 44701T), isolated from a smear-ripened cheese.</title>
        <authorList>
            <consortium name="US DOE Joint Genome Institute (JGI-PGF)"/>
            <person name="Walter F."/>
            <person name="Albersmeier A."/>
            <person name="Kalinowski J."/>
            <person name="Ruckert C."/>
        </authorList>
    </citation>
    <scope>NUCLEOTIDE SEQUENCE</scope>
    <source>
        <strain evidence="3">CCM 7684</strain>
    </source>
</reference>
<protein>
    <recommendedName>
        <fullName evidence="2">Phasin domain-containing protein</fullName>
    </recommendedName>
</protein>
<feature type="domain" description="Phasin" evidence="2">
    <location>
        <begin position="50"/>
        <end position="141"/>
    </location>
</feature>
<dbReference type="RefSeq" id="WP_188408502.1">
    <property type="nucleotide sequence ID" value="NZ_BMCP01000001.1"/>
</dbReference>
<organism evidence="3 4">
    <name type="scientific">Agaricicola taiwanensis</name>
    <dbReference type="NCBI Taxonomy" id="591372"/>
    <lineage>
        <taxon>Bacteria</taxon>
        <taxon>Pseudomonadati</taxon>
        <taxon>Pseudomonadota</taxon>
        <taxon>Alphaproteobacteria</taxon>
        <taxon>Rhodobacterales</taxon>
        <taxon>Paracoccaceae</taxon>
        <taxon>Agaricicola</taxon>
    </lineage>
</organism>
<proteinExistence type="predicted"/>
<name>A0A8J2VNM3_9RHOB</name>
<dbReference type="InterPro" id="IPR018968">
    <property type="entry name" value="Phasin"/>
</dbReference>
<dbReference type="NCBIfam" id="TIGR01985">
    <property type="entry name" value="phasin_2"/>
    <property type="match status" value="1"/>
</dbReference>
<gene>
    <name evidence="3" type="ORF">GCM10007276_09210</name>
</gene>
<sequence length="152" mass="16276">MANVKATAKADELATETAAAPKVEVPEAIRTVAEKSVAQAKSNYDALRTSAEDTSDRIEESYLTANKGAAELRVKALEATRDNFNAVFDLAVALTNAKSLSEAVELQTTHVRKQFEAFTAQSKDLAQLAGRIATDTAKPYQDLAAKSMSLGR</sequence>
<evidence type="ECO:0000313" key="4">
    <source>
        <dbReference type="Proteomes" id="UP000602745"/>
    </source>
</evidence>
<evidence type="ECO:0000259" key="2">
    <source>
        <dbReference type="Pfam" id="PF09361"/>
    </source>
</evidence>